<dbReference type="Pfam" id="PF13456">
    <property type="entry name" value="RVT_3"/>
    <property type="match status" value="1"/>
</dbReference>
<dbReference type="PANTHER" id="PTHR47074">
    <property type="entry name" value="BNAC02G40300D PROTEIN"/>
    <property type="match status" value="1"/>
</dbReference>
<name>A0A6P6U796_COFAR</name>
<dbReference type="OrthoDB" id="1305444at2759"/>
<evidence type="ECO:0000259" key="1">
    <source>
        <dbReference type="Pfam" id="PF13456"/>
    </source>
</evidence>
<dbReference type="Pfam" id="PF13966">
    <property type="entry name" value="zf-RVT"/>
    <property type="match status" value="1"/>
</dbReference>
<dbReference type="RefSeq" id="XP_027086600.2">
    <property type="nucleotide sequence ID" value="XM_027230799.2"/>
</dbReference>
<dbReference type="AlphaFoldDB" id="A0A6P6U796"/>
<proteinExistence type="predicted"/>
<evidence type="ECO:0000259" key="2">
    <source>
        <dbReference type="Pfam" id="PF13966"/>
    </source>
</evidence>
<gene>
    <name evidence="4" type="primary">LOC113708336</name>
</gene>
<reference evidence="3" key="1">
    <citation type="journal article" date="2025" name="Foods">
        <title>Unveiling the Microbial Signatures of Arabica Coffee Cherries: Insights into Ripeness Specific Diversity, Functional Traits, and Implications for Quality and Safety.</title>
        <authorList>
            <consortium name="RefSeq"/>
            <person name="Tenea G.N."/>
            <person name="Cifuentes V."/>
            <person name="Reyes P."/>
            <person name="Cevallos-Vallejos M."/>
        </authorList>
    </citation>
    <scope>NUCLEOTIDE SEQUENCE [LARGE SCALE GENOMIC DNA]</scope>
</reference>
<dbReference type="Gene3D" id="3.30.420.10">
    <property type="entry name" value="Ribonuclease H-like superfamily/Ribonuclease H"/>
    <property type="match status" value="1"/>
</dbReference>
<dbReference type="GO" id="GO:0003676">
    <property type="term" value="F:nucleic acid binding"/>
    <property type="evidence" value="ECO:0007669"/>
    <property type="project" value="InterPro"/>
</dbReference>
<feature type="domain" description="Reverse transcriptase zinc-binding" evidence="2">
    <location>
        <begin position="124"/>
        <end position="209"/>
    </location>
</feature>
<dbReference type="InterPro" id="IPR052929">
    <property type="entry name" value="RNase_H-like_EbsB-rel"/>
</dbReference>
<dbReference type="InterPro" id="IPR002156">
    <property type="entry name" value="RNaseH_domain"/>
</dbReference>
<reference evidence="4" key="2">
    <citation type="submission" date="2025-08" db="UniProtKB">
        <authorList>
            <consortium name="RefSeq"/>
        </authorList>
    </citation>
    <scope>IDENTIFICATION</scope>
    <source>
        <tissue evidence="4">Leaves</tissue>
    </source>
</reference>
<dbReference type="GO" id="GO:0004523">
    <property type="term" value="F:RNA-DNA hybrid ribonuclease activity"/>
    <property type="evidence" value="ECO:0007669"/>
    <property type="project" value="InterPro"/>
</dbReference>
<dbReference type="SUPFAM" id="SSF53098">
    <property type="entry name" value="Ribonuclease H-like"/>
    <property type="match status" value="1"/>
</dbReference>
<dbReference type="InterPro" id="IPR036397">
    <property type="entry name" value="RNaseH_sf"/>
</dbReference>
<feature type="domain" description="RNase H type-1" evidence="1">
    <location>
        <begin position="324"/>
        <end position="409"/>
    </location>
</feature>
<evidence type="ECO:0000313" key="4">
    <source>
        <dbReference type="RefSeq" id="XP_027086600.2"/>
    </source>
</evidence>
<dbReference type="GeneID" id="113708336"/>
<dbReference type="InterPro" id="IPR044730">
    <property type="entry name" value="RNase_H-like_dom_plant"/>
</dbReference>
<dbReference type="PROSITE" id="PS51257">
    <property type="entry name" value="PROKAR_LIPOPROTEIN"/>
    <property type="match status" value="1"/>
</dbReference>
<dbReference type="InterPro" id="IPR026960">
    <property type="entry name" value="RVT-Znf"/>
</dbReference>
<protein>
    <recommendedName>
        <fullName evidence="5">RNase H type-1 domain-containing protein</fullName>
    </recommendedName>
</protein>
<organism evidence="3 4">
    <name type="scientific">Coffea arabica</name>
    <name type="common">Arabian coffee</name>
    <dbReference type="NCBI Taxonomy" id="13443"/>
    <lineage>
        <taxon>Eukaryota</taxon>
        <taxon>Viridiplantae</taxon>
        <taxon>Streptophyta</taxon>
        <taxon>Embryophyta</taxon>
        <taxon>Tracheophyta</taxon>
        <taxon>Spermatophyta</taxon>
        <taxon>Magnoliopsida</taxon>
        <taxon>eudicotyledons</taxon>
        <taxon>Gunneridae</taxon>
        <taxon>Pentapetalae</taxon>
        <taxon>asterids</taxon>
        <taxon>lamiids</taxon>
        <taxon>Gentianales</taxon>
        <taxon>Rubiaceae</taxon>
        <taxon>Ixoroideae</taxon>
        <taxon>Gardenieae complex</taxon>
        <taxon>Bertiereae - Coffeeae clade</taxon>
        <taxon>Coffeeae</taxon>
        <taxon>Coffea</taxon>
    </lineage>
</organism>
<dbReference type="PANTHER" id="PTHR47074:SF21">
    <property type="entry name" value="RNASE H TYPE-1 DOMAIN-CONTAINING PROTEIN"/>
    <property type="match status" value="1"/>
</dbReference>
<dbReference type="CDD" id="cd06222">
    <property type="entry name" value="RNase_H_like"/>
    <property type="match status" value="1"/>
</dbReference>
<dbReference type="InterPro" id="IPR012337">
    <property type="entry name" value="RNaseH-like_sf"/>
</dbReference>
<sequence>MAHKGEPAVFFSKEDIVKLAAPYKFAVVGSGLLACLDSGDMADWCSQSSTGWELGDLASYPLESRLESVSDHSVFDFVSNGQWNQNLLRYWVPDAVVAEIIQRPVPTGDGQDRAIWCLTESGDFSIASTYHLSSGQQPTSFMFARVWYPLLPVKISFSMMRVLRNRLPVASALGRLNVHGPSKCFCCLDPNSESLKHIFSEGDLAQFLWAFFGNAVGVVYRGTGVWSRLVGWWSLPTLHSRMKMIHTVLPSIIYWHVWLARNLAFFEGQSLHKRTICDCIMADAVGLVCGRDRGNRRVICPGMLFMPVSLDGALDTPIGWFVGNHQVTSLQAEAKSLIYGVQQCVLRGFSSIQVEVDSLLLANILQGKSKCSWLIRSEIATFQAICTLARTVGHCYREANQVADALAKAGANGSGNVLYTSQSELPRPAKGALILDKAGTPAIRVRAIRK</sequence>
<keyword evidence="3" id="KW-1185">Reference proteome</keyword>
<accession>A0A6P6U796</accession>
<dbReference type="Proteomes" id="UP001652660">
    <property type="component" value="Chromosome 9c"/>
</dbReference>
<evidence type="ECO:0000313" key="3">
    <source>
        <dbReference type="Proteomes" id="UP001652660"/>
    </source>
</evidence>
<evidence type="ECO:0008006" key="5">
    <source>
        <dbReference type="Google" id="ProtNLM"/>
    </source>
</evidence>